<proteinExistence type="inferred from homology"/>
<keyword evidence="11 12" id="KW-0407">Ion channel</keyword>
<protein>
    <submittedName>
        <fullName evidence="14">Uncharacterized protein</fullName>
    </submittedName>
</protein>
<comment type="subcellular location">
    <subcellularLocation>
        <location evidence="1">Membrane</location>
        <topology evidence="1">Multi-pass membrane protein</topology>
    </subcellularLocation>
</comment>
<dbReference type="InterPro" id="IPR001873">
    <property type="entry name" value="ENaC"/>
</dbReference>
<keyword evidence="7" id="KW-0915">Sodium</keyword>
<dbReference type="OrthoDB" id="6021021at2759"/>
<comment type="similarity">
    <text evidence="2 12">Belongs to the amiloride-sensitive sodium channel (TC 1.A.6) family.</text>
</comment>
<evidence type="ECO:0000256" key="10">
    <source>
        <dbReference type="ARBA" id="ARBA00023201"/>
    </source>
</evidence>
<keyword evidence="15" id="KW-1185">Reference proteome</keyword>
<evidence type="ECO:0000256" key="13">
    <source>
        <dbReference type="SAM" id="Phobius"/>
    </source>
</evidence>
<reference evidence="14" key="1">
    <citation type="submission" date="2022-01" db="EMBL/GenBank/DDBJ databases">
        <authorList>
            <person name="King R."/>
        </authorList>
    </citation>
    <scope>NUCLEOTIDE SEQUENCE</scope>
</reference>
<accession>A0A9P0GHD8</accession>
<evidence type="ECO:0000256" key="1">
    <source>
        <dbReference type="ARBA" id="ARBA00004141"/>
    </source>
</evidence>
<keyword evidence="10 12" id="KW-0739">Sodium transport</keyword>
<evidence type="ECO:0000313" key="14">
    <source>
        <dbReference type="EMBL" id="CAH1116192.1"/>
    </source>
</evidence>
<organism evidence="14 15">
    <name type="scientific">Phaedon cochleariae</name>
    <name type="common">Mustard beetle</name>
    <dbReference type="NCBI Taxonomy" id="80249"/>
    <lineage>
        <taxon>Eukaryota</taxon>
        <taxon>Metazoa</taxon>
        <taxon>Ecdysozoa</taxon>
        <taxon>Arthropoda</taxon>
        <taxon>Hexapoda</taxon>
        <taxon>Insecta</taxon>
        <taxon>Pterygota</taxon>
        <taxon>Neoptera</taxon>
        <taxon>Endopterygota</taxon>
        <taxon>Coleoptera</taxon>
        <taxon>Polyphaga</taxon>
        <taxon>Cucujiformia</taxon>
        <taxon>Chrysomeloidea</taxon>
        <taxon>Chrysomelidae</taxon>
        <taxon>Chrysomelinae</taxon>
        <taxon>Chrysomelini</taxon>
        <taxon>Phaedon</taxon>
    </lineage>
</organism>
<name>A0A9P0GHD8_PHACE</name>
<dbReference type="Proteomes" id="UP001153737">
    <property type="component" value="Chromosome 1"/>
</dbReference>
<keyword evidence="5 12" id="KW-0812">Transmembrane</keyword>
<evidence type="ECO:0000256" key="5">
    <source>
        <dbReference type="ARBA" id="ARBA00022692"/>
    </source>
</evidence>
<feature type="transmembrane region" description="Helical" evidence="13">
    <location>
        <begin position="49"/>
        <end position="66"/>
    </location>
</feature>
<keyword evidence="8 12" id="KW-0406">Ion transport</keyword>
<dbReference type="PANTHER" id="PTHR11690:SF288">
    <property type="entry name" value="AMILORIDE-SENSITIVE NA+ CHANNEL-RELATED"/>
    <property type="match status" value="1"/>
</dbReference>
<evidence type="ECO:0000256" key="4">
    <source>
        <dbReference type="ARBA" id="ARBA00022461"/>
    </source>
</evidence>
<evidence type="ECO:0000256" key="8">
    <source>
        <dbReference type="ARBA" id="ARBA00023065"/>
    </source>
</evidence>
<evidence type="ECO:0000256" key="7">
    <source>
        <dbReference type="ARBA" id="ARBA00023053"/>
    </source>
</evidence>
<dbReference type="EMBL" id="OU896707">
    <property type="protein sequence ID" value="CAH1116192.1"/>
    <property type="molecule type" value="Genomic_DNA"/>
</dbReference>
<dbReference type="Pfam" id="PF00858">
    <property type="entry name" value="ASC"/>
    <property type="match status" value="1"/>
</dbReference>
<gene>
    <name evidence="14" type="ORF">PHAECO_LOCUS771</name>
</gene>
<evidence type="ECO:0000256" key="11">
    <source>
        <dbReference type="ARBA" id="ARBA00023303"/>
    </source>
</evidence>
<dbReference type="Gene3D" id="2.60.470.10">
    <property type="entry name" value="Acid-sensing ion channels like domains"/>
    <property type="match status" value="1"/>
</dbReference>
<reference evidence="14" key="2">
    <citation type="submission" date="2022-10" db="EMBL/GenBank/DDBJ databases">
        <authorList>
            <consortium name="ENA_rothamsted_submissions"/>
            <consortium name="culmorum"/>
            <person name="King R."/>
        </authorList>
    </citation>
    <scope>NUCLEOTIDE SEQUENCE</scope>
</reference>
<dbReference type="GO" id="GO:0005886">
    <property type="term" value="C:plasma membrane"/>
    <property type="evidence" value="ECO:0007669"/>
    <property type="project" value="TreeGrafter"/>
</dbReference>
<evidence type="ECO:0000256" key="3">
    <source>
        <dbReference type="ARBA" id="ARBA00022448"/>
    </source>
</evidence>
<dbReference type="AlphaFoldDB" id="A0A9P0GHD8"/>
<evidence type="ECO:0000256" key="9">
    <source>
        <dbReference type="ARBA" id="ARBA00023136"/>
    </source>
</evidence>
<keyword evidence="4 12" id="KW-0894">Sodium channel</keyword>
<keyword evidence="9 13" id="KW-0472">Membrane</keyword>
<evidence type="ECO:0000256" key="2">
    <source>
        <dbReference type="ARBA" id="ARBA00007193"/>
    </source>
</evidence>
<evidence type="ECO:0000313" key="15">
    <source>
        <dbReference type="Proteomes" id="UP001153737"/>
    </source>
</evidence>
<evidence type="ECO:0000256" key="12">
    <source>
        <dbReference type="RuleBase" id="RU000679"/>
    </source>
</evidence>
<dbReference type="GO" id="GO:0015280">
    <property type="term" value="F:ligand-gated sodium channel activity"/>
    <property type="evidence" value="ECO:0007669"/>
    <property type="project" value="TreeGrafter"/>
</dbReference>
<keyword evidence="3 12" id="KW-0813">Transport</keyword>
<dbReference type="PANTHER" id="PTHR11690">
    <property type="entry name" value="AMILORIDE-SENSITIVE SODIUM CHANNEL-RELATED"/>
    <property type="match status" value="1"/>
</dbReference>
<evidence type="ECO:0000256" key="6">
    <source>
        <dbReference type="ARBA" id="ARBA00022989"/>
    </source>
</evidence>
<keyword evidence="6 13" id="KW-1133">Transmembrane helix</keyword>
<sequence length="214" mass="25411">MGDIVKCEEEPQSRPFFKSVRNYFREYCNCTSIHGFRYFGEKRTIFERVWWFLIFSITLATCIFCIREVYQKWLRSPVIVSFATKETPTYSIPFPAVTICPESKSVQALYSHTGMLRKVIDGVNITDDERNVLDYMGLICDKNRNMEYSNKYTFTEEVYEHFQKVNFGNDPFQSCEYMGDIFDCSRLFKPIITDEGICYTFNMLDRSEIFRNDM</sequence>